<gene>
    <name evidence="2" type="ORF">EDB81DRAFT_765238</name>
</gene>
<proteinExistence type="predicted"/>
<sequence length="109" mass="12790">MGWHACIVVIALAFAQKTNETGIEIICNDTDMVSCLKLWRLRERCDLAIKRVEERDGKGEALSREEVESWVKDQIHLLKQTSWEMFERVPNYLHQELLLDVLQKYLSDV</sequence>
<dbReference type="OrthoDB" id="10256055at2759"/>
<dbReference type="EMBL" id="JAGMUV010000020">
    <property type="protein sequence ID" value="KAH7126155.1"/>
    <property type="molecule type" value="Genomic_DNA"/>
</dbReference>
<evidence type="ECO:0000313" key="2">
    <source>
        <dbReference type="EMBL" id="KAH7126155.1"/>
    </source>
</evidence>
<keyword evidence="1" id="KW-0732">Signal</keyword>
<organism evidence="2 3">
    <name type="scientific">Dactylonectria macrodidyma</name>
    <dbReference type="NCBI Taxonomy" id="307937"/>
    <lineage>
        <taxon>Eukaryota</taxon>
        <taxon>Fungi</taxon>
        <taxon>Dikarya</taxon>
        <taxon>Ascomycota</taxon>
        <taxon>Pezizomycotina</taxon>
        <taxon>Sordariomycetes</taxon>
        <taxon>Hypocreomycetidae</taxon>
        <taxon>Hypocreales</taxon>
        <taxon>Nectriaceae</taxon>
        <taxon>Dactylonectria</taxon>
    </lineage>
</organism>
<feature type="signal peptide" evidence="1">
    <location>
        <begin position="1"/>
        <end position="20"/>
    </location>
</feature>
<dbReference type="AlphaFoldDB" id="A0A9P9IP40"/>
<reference evidence="2" key="1">
    <citation type="journal article" date="2021" name="Nat. Commun.">
        <title>Genetic determinants of endophytism in the Arabidopsis root mycobiome.</title>
        <authorList>
            <person name="Mesny F."/>
            <person name="Miyauchi S."/>
            <person name="Thiergart T."/>
            <person name="Pickel B."/>
            <person name="Atanasova L."/>
            <person name="Karlsson M."/>
            <person name="Huettel B."/>
            <person name="Barry K.W."/>
            <person name="Haridas S."/>
            <person name="Chen C."/>
            <person name="Bauer D."/>
            <person name="Andreopoulos W."/>
            <person name="Pangilinan J."/>
            <person name="LaButti K."/>
            <person name="Riley R."/>
            <person name="Lipzen A."/>
            <person name="Clum A."/>
            <person name="Drula E."/>
            <person name="Henrissat B."/>
            <person name="Kohler A."/>
            <person name="Grigoriev I.V."/>
            <person name="Martin F.M."/>
            <person name="Hacquard S."/>
        </authorList>
    </citation>
    <scope>NUCLEOTIDE SEQUENCE</scope>
    <source>
        <strain evidence="2">MPI-CAGE-AT-0147</strain>
    </source>
</reference>
<evidence type="ECO:0000313" key="3">
    <source>
        <dbReference type="Proteomes" id="UP000738349"/>
    </source>
</evidence>
<dbReference type="Proteomes" id="UP000738349">
    <property type="component" value="Unassembled WGS sequence"/>
</dbReference>
<feature type="chain" id="PRO_5040112765" evidence="1">
    <location>
        <begin position="21"/>
        <end position="109"/>
    </location>
</feature>
<evidence type="ECO:0000256" key="1">
    <source>
        <dbReference type="SAM" id="SignalP"/>
    </source>
</evidence>
<protein>
    <submittedName>
        <fullName evidence="2">Uncharacterized protein</fullName>
    </submittedName>
</protein>
<name>A0A9P9IP40_9HYPO</name>
<keyword evidence="3" id="KW-1185">Reference proteome</keyword>
<comment type="caution">
    <text evidence="2">The sequence shown here is derived from an EMBL/GenBank/DDBJ whole genome shotgun (WGS) entry which is preliminary data.</text>
</comment>
<accession>A0A9P9IP40</accession>